<keyword evidence="4" id="KW-1185">Reference proteome</keyword>
<name>A0A0N4Z137_PARTI</name>
<evidence type="ECO:0000313" key="5">
    <source>
        <dbReference type="WBParaSite" id="PTRK_0000041400.1"/>
    </source>
</evidence>
<evidence type="ECO:0000256" key="1">
    <source>
        <dbReference type="SAM" id="MobiDB-lite"/>
    </source>
</evidence>
<keyword evidence="2" id="KW-1133">Transmembrane helix</keyword>
<protein>
    <submittedName>
        <fullName evidence="5">Ig-like domain-containing protein</fullName>
    </submittedName>
</protein>
<dbReference type="AlphaFoldDB" id="A0A0N4Z137"/>
<keyword evidence="3" id="KW-0732">Signal</keyword>
<feature type="chain" id="PRO_5005890943" evidence="3">
    <location>
        <begin position="22"/>
        <end position="734"/>
    </location>
</feature>
<feature type="signal peptide" evidence="3">
    <location>
        <begin position="1"/>
        <end position="21"/>
    </location>
</feature>
<organism evidence="4 5">
    <name type="scientific">Parastrongyloides trichosuri</name>
    <name type="common">Possum-specific nematode worm</name>
    <dbReference type="NCBI Taxonomy" id="131310"/>
    <lineage>
        <taxon>Eukaryota</taxon>
        <taxon>Metazoa</taxon>
        <taxon>Ecdysozoa</taxon>
        <taxon>Nematoda</taxon>
        <taxon>Chromadorea</taxon>
        <taxon>Rhabditida</taxon>
        <taxon>Tylenchina</taxon>
        <taxon>Panagrolaimomorpha</taxon>
        <taxon>Strongyloidoidea</taxon>
        <taxon>Strongyloididae</taxon>
        <taxon>Parastrongyloides</taxon>
    </lineage>
</organism>
<dbReference type="WBParaSite" id="PTRK_0000041400.1">
    <property type="protein sequence ID" value="PTRK_0000041400.1"/>
    <property type="gene ID" value="PTRK_0000041400"/>
</dbReference>
<feature type="transmembrane region" description="Helical" evidence="2">
    <location>
        <begin position="618"/>
        <end position="644"/>
    </location>
</feature>
<feature type="compositionally biased region" description="Basic residues" evidence="1">
    <location>
        <begin position="702"/>
        <end position="717"/>
    </location>
</feature>
<feature type="region of interest" description="Disordered" evidence="1">
    <location>
        <begin position="652"/>
        <end position="734"/>
    </location>
</feature>
<evidence type="ECO:0000313" key="4">
    <source>
        <dbReference type="Proteomes" id="UP000038045"/>
    </source>
</evidence>
<reference evidence="5" key="1">
    <citation type="submission" date="2017-02" db="UniProtKB">
        <authorList>
            <consortium name="WormBaseParasite"/>
        </authorList>
    </citation>
    <scope>IDENTIFICATION</scope>
</reference>
<accession>A0A0N4Z137</accession>
<sequence length="734" mass="83522">MIYVTYFTILIFSILLWSTSCNVKVAYRYSDYNGYSGLNEHVVKHINDLPFVSDESSGQIKNIKYDKLRILEVDVSNIVRTVSNKNMDLIGFKFTFNGEQSEHHSYAISYPTVKHFGNFKSRPMLCSIHQCDIGVLFIDRSKDANALHSTDHQYPIQNAIVVVLKTELGRIELYRVNYNVNNIRISVCPYTEWIARHNILKYEPESYIKSLEDPNPTYGQYHIKVPVYPRKNGDTFFSCGKLIQPNKHTIQIGFQIKYDSVASENKAPLRLYEGIVDINCQIGDDLPDFEYFALIKSEYSHTGQNEMIRVNGSEIRQNFYYSKQIFFIYKRRYVSFDSNLGGHTSNNIEHRLKEDINILQPNCFRELSDTVSMTIMPRIINIDNLIVKTSETPYNYITITNDNISIENVIECLGYKLPDSSMKNQFIYFYSKAAKFVVKRNDILMENDKFLVVRGEIKSFGKYSCFAENKTTAYFDDKVSFDDIYVFPASNLEISFAQEGYNKTGDKYPSCSLIYKYIGELKMMSVEVKDSDSKIVMTNAQFLNFETETNQIKKIGNEVWFKDFKTGEHITVKCTYKTLINTEFGTKREYIDAKILNLSNSDSTAPPNGTPPTPSSNLMIIFVASVVFIVFLCGLSIVITVYILRKRKRTKKRKASMNSSVSSSESSISSTSGITESKNSASSNVSDSSSSSISASSISKIPKGKGPMKKNEKKKGKPALTMGTGNKIKAGKKS</sequence>
<proteinExistence type="predicted"/>
<feature type="compositionally biased region" description="Low complexity" evidence="1">
    <location>
        <begin position="659"/>
        <end position="700"/>
    </location>
</feature>
<dbReference type="Proteomes" id="UP000038045">
    <property type="component" value="Unplaced"/>
</dbReference>
<keyword evidence="2" id="KW-0812">Transmembrane</keyword>
<evidence type="ECO:0000256" key="3">
    <source>
        <dbReference type="SAM" id="SignalP"/>
    </source>
</evidence>
<evidence type="ECO:0000256" key="2">
    <source>
        <dbReference type="SAM" id="Phobius"/>
    </source>
</evidence>
<keyword evidence="2" id="KW-0472">Membrane</keyword>